<dbReference type="EMBL" id="MCOG01000184">
    <property type="protein sequence ID" value="ORY28682.1"/>
    <property type="molecule type" value="Genomic_DNA"/>
</dbReference>
<evidence type="ECO:0000256" key="2">
    <source>
        <dbReference type="ARBA" id="ARBA00022771"/>
    </source>
</evidence>
<reference evidence="6 7" key="1">
    <citation type="submission" date="2016-08" db="EMBL/GenBank/DDBJ databases">
        <title>A Parts List for Fungal Cellulosomes Revealed by Comparative Genomics.</title>
        <authorList>
            <consortium name="DOE Joint Genome Institute"/>
            <person name="Haitjema C.H."/>
            <person name="Gilmore S.P."/>
            <person name="Henske J.K."/>
            <person name="Solomon K.V."/>
            <person name="De Groot R."/>
            <person name="Kuo A."/>
            <person name="Mondo S.J."/>
            <person name="Salamov A.A."/>
            <person name="Labutti K."/>
            <person name="Zhao Z."/>
            <person name="Chiniquy J."/>
            <person name="Barry K."/>
            <person name="Brewer H.M."/>
            <person name="Purvine S.O."/>
            <person name="Wright A.T."/>
            <person name="Boxma B."/>
            <person name="Van Alen T."/>
            <person name="Hackstein J.H."/>
            <person name="Baker S.E."/>
            <person name="Grigoriev I.V."/>
            <person name="O'Malley M.A."/>
        </authorList>
    </citation>
    <scope>NUCLEOTIDE SEQUENCE [LARGE SCALE GENOMIC DNA]</scope>
    <source>
        <strain evidence="6 7">G1</strain>
    </source>
</reference>
<organism evidence="6 7">
    <name type="scientific">Neocallimastix californiae</name>
    <dbReference type="NCBI Taxonomy" id="1754190"/>
    <lineage>
        <taxon>Eukaryota</taxon>
        <taxon>Fungi</taxon>
        <taxon>Fungi incertae sedis</taxon>
        <taxon>Chytridiomycota</taxon>
        <taxon>Chytridiomycota incertae sedis</taxon>
        <taxon>Neocallimastigomycetes</taxon>
        <taxon>Neocallimastigales</taxon>
        <taxon>Neocallimastigaceae</taxon>
        <taxon>Neocallimastix</taxon>
    </lineage>
</organism>
<evidence type="ECO:0000259" key="5">
    <source>
        <dbReference type="Pfam" id="PF10551"/>
    </source>
</evidence>
<dbReference type="Gene3D" id="2.20.25.240">
    <property type="match status" value="1"/>
</dbReference>
<gene>
    <name evidence="6" type="ORF">LY90DRAFT_628027</name>
</gene>
<comment type="caution">
    <text evidence="6">The sequence shown here is derived from an EMBL/GenBank/DDBJ whole genome shotgun (WGS) entry which is preliminary data.</text>
</comment>
<dbReference type="AlphaFoldDB" id="A0A1Y2B1J3"/>
<proteinExistence type="predicted"/>
<dbReference type="Proteomes" id="UP000193920">
    <property type="component" value="Unassembled WGS sequence"/>
</dbReference>
<evidence type="ECO:0000313" key="6">
    <source>
        <dbReference type="EMBL" id="ORY28682.1"/>
    </source>
</evidence>
<keyword evidence="2" id="KW-0863">Zinc-finger</keyword>
<evidence type="ECO:0000256" key="3">
    <source>
        <dbReference type="ARBA" id="ARBA00022833"/>
    </source>
</evidence>
<feature type="domain" description="FLYWCH-type" evidence="4">
    <location>
        <begin position="10"/>
        <end position="71"/>
    </location>
</feature>
<dbReference type="InterPro" id="IPR018289">
    <property type="entry name" value="MULE_transposase_dom"/>
</dbReference>
<keyword evidence="3" id="KW-0862">Zinc</keyword>
<evidence type="ECO:0000259" key="4">
    <source>
        <dbReference type="Pfam" id="PF04500"/>
    </source>
</evidence>
<dbReference type="InterPro" id="IPR007588">
    <property type="entry name" value="Znf_FLYWCH"/>
</dbReference>
<protein>
    <recommendedName>
        <fullName evidence="8">FLYWCH-type domain-containing protein</fullName>
    </recommendedName>
</protein>
<keyword evidence="7" id="KW-1185">Reference proteome</keyword>
<evidence type="ECO:0008006" key="8">
    <source>
        <dbReference type="Google" id="ProtNLM"/>
    </source>
</evidence>
<dbReference type="Pfam" id="PF10551">
    <property type="entry name" value="MULE"/>
    <property type="match status" value="1"/>
</dbReference>
<feature type="domain" description="MULE transposase" evidence="5">
    <location>
        <begin position="120"/>
        <end position="218"/>
    </location>
</feature>
<evidence type="ECO:0000256" key="1">
    <source>
        <dbReference type="ARBA" id="ARBA00022723"/>
    </source>
</evidence>
<dbReference type="Pfam" id="PF04500">
    <property type="entry name" value="FLYWCH"/>
    <property type="match status" value="1"/>
</dbReference>
<name>A0A1Y2B1J3_9FUNG</name>
<evidence type="ECO:0000313" key="7">
    <source>
        <dbReference type="Proteomes" id="UP000193920"/>
    </source>
</evidence>
<accession>A0A1Y2B1J3</accession>
<keyword evidence="1" id="KW-0479">Metal-binding</keyword>
<sequence length="360" mass="43488">MEELKIDISETNRGKEQIIINKKYKYNYSYTKKNKSKVYRCTEYKTLNKCKSYIIFNDEKEILKYDGVHNHFEQEFNAALSLTKYRIKKEIKKSSIPFNIKPKRSPFQAFLFKKYCYDLFVDGTFYVAPDFSYHVFITRNFVPELNEFYTTSFSILRNKEQETYKTIFEVIKSNCDITKDNGFSPKNLHCDFERAIFNAAIIVFPDINIRYYIFHKIKKSCIEKNYNQFLIFLEYFRKTYLILYNIENWNYYNNIEHITNNASESFNNYLSGLFSKKPTYFRLIYTLNNDVSLYPDTYERRMLGVWNKQKRKTLTKTNKIINIIESYKKMESFLISNERNRSHIAGLWFECLINLNNKIN</sequence>
<dbReference type="GO" id="GO:0008270">
    <property type="term" value="F:zinc ion binding"/>
    <property type="evidence" value="ECO:0007669"/>
    <property type="project" value="UniProtKB-KW"/>
</dbReference>